<accession>A0A967E754</accession>
<dbReference type="AlphaFoldDB" id="A0A967E754"/>
<keyword evidence="3" id="KW-1185">Reference proteome</keyword>
<gene>
    <name evidence="2" type="ORF">FK220_013255</name>
</gene>
<dbReference type="CDD" id="cd18769">
    <property type="entry name" value="PIN_Mut7-C-like"/>
    <property type="match status" value="1"/>
</dbReference>
<name>A0A967E754_9FLAO</name>
<feature type="domain" description="VapC45 PIN like" evidence="1">
    <location>
        <begin position="1"/>
        <end position="89"/>
    </location>
</feature>
<dbReference type="InterPro" id="IPR041375">
    <property type="entry name" value="VapC45_PIN-like"/>
</dbReference>
<evidence type="ECO:0000313" key="3">
    <source>
        <dbReference type="Proteomes" id="UP000707206"/>
    </source>
</evidence>
<dbReference type="EMBL" id="VIKU02000004">
    <property type="protein sequence ID" value="NHF60315.1"/>
    <property type="molecule type" value="Genomic_DNA"/>
</dbReference>
<dbReference type="Proteomes" id="UP000707206">
    <property type="component" value="Unassembled WGS sequence"/>
</dbReference>
<organism evidence="2 3">
    <name type="scientific">Pelagihabitans pacificus</name>
    <dbReference type="NCBI Taxonomy" id="2696054"/>
    <lineage>
        <taxon>Bacteria</taxon>
        <taxon>Pseudomonadati</taxon>
        <taxon>Bacteroidota</taxon>
        <taxon>Flavobacteriia</taxon>
        <taxon>Flavobacteriales</taxon>
        <taxon>Flavobacteriaceae</taxon>
        <taxon>Pelagihabitans</taxon>
    </lineage>
</organism>
<reference evidence="2" key="2">
    <citation type="submission" date="2020-03" db="EMBL/GenBank/DDBJ databases">
        <title>Flavobacteriaceae bacterium strain TP-CH-4, a member of the family Flavobacteriaceae isolated from a deep-sea seamount.</title>
        <authorList>
            <person name="Zhang D.-C."/>
        </authorList>
    </citation>
    <scope>NUCLEOTIDE SEQUENCE</scope>
    <source>
        <strain evidence="2">TP-CH-4</strain>
    </source>
</reference>
<evidence type="ECO:0000259" key="1">
    <source>
        <dbReference type="Pfam" id="PF18478"/>
    </source>
</evidence>
<evidence type="ECO:0000313" key="2">
    <source>
        <dbReference type="EMBL" id="NHF60315.1"/>
    </source>
</evidence>
<reference evidence="2" key="1">
    <citation type="submission" date="2019-07" db="EMBL/GenBank/DDBJ databases">
        <authorList>
            <person name="De-Chao Zhang Q."/>
        </authorList>
    </citation>
    <scope>NUCLEOTIDE SEQUENCE</scope>
    <source>
        <strain evidence="2">TP-CH-4</strain>
    </source>
</reference>
<dbReference type="Pfam" id="PF18478">
    <property type="entry name" value="PIN_10"/>
    <property type="match status" value="1"/>
</dbReference>
<sequence>MIIYFDENMPKHLAHGFNTIQIAEGLKTGHEVTVKFLPEVFNYGADDAEWIPKVGKERSCVITQDLNISKRKDELELYQKNGVGMFFLRGRSKKQGLSIWEMVQALSKNWDAICKIALEEERPFGYTFQLNGKMRKVV</sequence>
<proteinExistence type="predicted"/>
<protein>
    <recommendedName>
        <fullName evidence="1">VapC45 PIN like domain-containing protein</fullName>
    </recommendedName>
</protein>
<comment type="caution">
    <text evidence="2">The sequence shown here is derived from an EMBL/GenBank/DDBJ whole genome shotgun (WGS) entry which is preliminary data.</text>
</comment>